<proteinExistence type="predicted"/>
<gene>
    <name evidence="2" type="ORF">CRE_27944</name>
</gene>
<dbReference type="eggNOG" id="ENOG502THIK">
    <property type="taxonomic scope" value="Eukaryota"/>
</dbReference>
<organism evidence="3">
    <name type="scientific">Caenorhabditis remanei</name>
    <name type="common">Caenorhabditis vulgaris</name>
    <dbReference type="NCBI Taxonomy" id="31234"/>
    <lineage>
        <taxon>Eukaryota</taxon>
        <taxon>Metazoa</taxon>
        <taxon>Ecdysozoa</taxon>
        <taxon>Nematoda</taxon>
        <taxon>Chromadorea</taxon>
        <taxon>Rhabditida</taxon>
        <taxon>Rhabditina</taxon>
        <taxon>Rhabditomorpha</taxon>
        <taxon>Rhabditoidea</taxon>
        <taxon>Rhabditidae</taxon>
        <taxon>Peloderinae</taxon>
        <taxon>Caenorhabditis</taxon>
    </lineage>
</organism>
<reference evidence="2" key="1">
    <citation type="submission" date="2007-07" db="EMBL/GenBank/DDBJ databases">
        <title>PCAP assembly of the Caenorhabditis remanei genome.</title>
        <authorList>
            <consortium name="The Caenorhabditis remanei Sequencing Consortium"/>
            <person name="Wilson R.K."/>
        </authorList>
    </citation>
    <scope>NUCLEOTIDE SEQUENCE [LARGE SCALE GENOMIC DNA]</scope>
    <source>
        <strain evidence="2">PB4641</strain>
    </source>
</reference>
<dbReference type="HOGENOM" id="CLU_444270_0_0_1"/>
<dbReference type="FunCoup" id="E3NP91">
    <property type="interactions" value="1079"/>
</dbReference>
<evidence type="ECO:0000256" key="1">
    <source>
        <dbReference type="SAM" id="MobiDB-lite"/>
    </source>
</evidence>
<dbReference type="EMBL" id="DS269331">
    <property type="protein sequence ID" value="EFP12850.1"/>
    <property type="molecule type" value="Genomic_DNA"/>
</dbReference>
<dbReference type="OrthoDB" id="5875658at2759"/>
<accession>E3NP91</accession>
<dbReference type="OMA" id="INHEWAK"/>
<name>E3NP91_CAERE</name>
<evidence type="ECO:0000313" key="2">
    <source>
        <dbReference type="EMBL" id="EFP12850.1"/>
    </source>
</evidence>
<protein>
    <submittedName>
        <fullName evidence="2">Uncharacterized protein</fullName>
    </submittedName>
</protein>
<feature type="region of interest" description="Disordered" evidence="1">
    <location>
        <begin position="439"/>
        <end position="498"/>
    </location>
</feature>
<evidence type="ECO:0000313" key="3">
    <source>
        <dbReference type="Proteomes" id="UP000008281"/>
    </source>
</evidence>
<sequence>MNVSVCTILFVAGSAQYDESFARTECWNQYKIEKLCRPKYDKCLISKSRNCMEVFRTCSEKNALPGASYFCQQWLVNVTNPLKETEESYSLELLNRALGTDMIFGTSEMCDIFVFKYHNLYLFNLSTPSLSAIATVQKTIVSYCQCPIDMQKQVEERSPPQSIKRNIPNHFYYGGLKNYECWKEVDQYLAVILCGENSTIYINQEWARRADCLEDPKFSNCSPKFIEEIEKISKESEKPLFCSTYVEIIGKALLIFNRTSFNYTIVYKRETIDSDLHWVQYRDDELYLMSDLNDDILFKCFSFKRTITACNFTFTLCNRSSHDQCDKNLIECFKKDNWLSQECLAVLIPPKYSADILSGFVNLAKNHYWTVIALLLVAIVLAGCKKLRDWLFELLSIKLCISLTKLFDKGADYFDALLKNDPEDRRTDTVTTEVEEIDSDADGNLNNEPEPCREDGGERLLPVNALPPTNTPFTRNIETGQRPLNNESSSNENVNPEFDRIRDKPQFSSSLKNMAKSFWRMNCSMGTVLHQRCIYPSFNTAHNALIEKFQSLRNRVRGNREDRQMIPY</sequence>
<dbReference type="AlphaFoldDB" id="E3NP91"/>
<dbReference type="Proteomes" id="UP000008281">
    <property type="component" value="Unassembled WGS sequence"/>
</dbReference>
<feature type="compositionally biased region" description="Polar residues" evidence="1">
    <location>
        <begin position="467"/>
        <end position="484"/>
    </location>
</feature>
<keyword evidence="3" id="KW-1185">Reference proteome</keyword>
<feature type="compositionally biased region" description="Low complexity" evidence="1">
    <location>
        <begin position="485"/>
        <end position="496"/>
    </location>
</feature>
<dbReference type="InParanoid" id="E3NP91"/>